<dbReference type="Gene3D" id="2.40.30.10">
    <property type="entry name" value="Translation factors"/>
    <property type="match status" value="1"/>
</dbReference>
<dbReference type="EMBL" id="JBHMEI010000014">
    <property type="protein sequence ID" value="MFB9203412.1"/>
    <property type="molecule type" value="Genomic_DNA"/>
</dbReference>
<dbReference type="InterPro" id="IPR039374">
    <property type="entry name" value="SIP_fam"/>
</dbReference>
<gene>
    <name evidence="2" type="ORF">ACFFV7_19640</name>
</gene>
<keyword evidence="3" id="KW-1185">Reference proteome</keyword>
<dbReference type="PANTHER" id="PTHR30157">
    <property type="entry name" value="FERRIC REDUCTASE, NADPH-DEPENDENT"/>
    <property type="match status" value="1"/>
</dbReference>
<organism evidence="2 3">
    <name type="scientific">Nonomuraea spiralis</name>
    <dbReference type="NCBI Taxonomy" id="46182"/>
    <lineage>
        <taxon>Bacteria</taxon>
        <taxon>Bacillati</taxon>
        <taxon>Actinomycetota</taxon>
        <taxon>Actinomycetes</taxon>
        <taxon>Streptosporangiales</taxon>
        <taxon>Streptosporangiaceae</taxon>
        <taxon>Nonomuraea</taxon>
    </lineage>
</organism>
<dbReference type="InterPro" id="IPR013113">
    <property type="entry name" value="SIP_FAD-bd"/>
</dbReference>
<dbReference type="InterPro" id="IPR017927">
    <property type="entry name" value="FAD-bd_FR_type"/>
</dbReference>
<dbReference type="PANTHER" id="PTHR30157:SF0">
    <property type="entry name" value="NADPH-DEPENDENT FERRIC-CHELATE REDUCTASE"/>
    <property type="match status" value="1"/>
</dbReference>
<dbReference type="InterPro" id="IPR039261">
    <property type="entry name" value="FNR_nucleotide-bd"/>
</dbReference>
<dbReference type="RefSeq" id="WP_189653472.1">
    <property type="nucleotide sequence ID" value="NZ_BMRC01000042.1"/>
</dbReference>
<proteinExistence type="predicted"/>
<accession>A0ABV5IFV0</accession>
<name>A0ABV5IFV0_9ACTN</name>
<dbReference type="PROSITE" id="PS51384">
    <property type="entry name" value="FAD_FR"/>
    <property type="match status" value="1"/>
</dbReference>
<dbReference type="Proteomes" id="UP001589647">
    <property type="component" value="Unassembled WGS sequence"/>
</dbReference>
<evidence type="ECO:0000313" key="2">
    <source>
        <dbReference type="EMBL" id="MFB9203412.1"/>
    </source>
</evidence>
<sequence>MVDPFRAFDVQVRGLRRLSPSFLRVTFTGDDLHEFADNGYDQRIKLVLPIPGAGVTRFPRGADWFKQWYAQGDERNPLRTYTVRAVRPEAAEVDIDVVLHDDCAGPAGPAARWIAAAESGSQAALFGPNGLYDGFHGGLEFRPPAGFGNVLLAGDETAVPAIVGILERLPAHVTGEALLEVPYEEDVLPVVTESAVKITWLARGDAPWGARLEPAVVEAAARILPAGAAGVEPEEVDVDTEILWEVPEDGDSPCYAWLAGEAAVIKRLRRHLVSERGMDRKAVAFMGYWRQGRSEDA</sequence>
<dbReference type="InterPro" id="IPR007037">
    <property type="entry name" value="SIP_rossman_dom"/>
</dbReference>
<feature type="domain" description="FAD-binding FR-type" evidence="1">
    <location>
        <begin position="5"/>
        <end position="135"/>
    </location>
</feature>
<comment type="caution">
    <text evidence="2">The sequence shown here is derived from an EMBL/GenBank/DDBJ whole genome shotgun (WGS) entry which is preliminary data.</text>
</comment>
<protein>
    <submittedName>
        <fullName evidence="2">Siderophore-interacting protein</fullName>
    </submittedName>
</protein>
<dbReference type="CDD" id="cd06193">
    <property type="entry name" value="siderophore_interacting"/>
    <property type="match status" value="1"/>
</dbReference>
<evidence type="ECO:0000313" key="3">
    <source>
        <dbReference type="Proteomes" id="UP001589647"/>
    </source>
</evidence>
<dbReference type="InterPro" id="IPR017938">
    <property type="entry name" value="Riboflavin_synthase-like_b-brl"/>
</dbReference>
<dbReference type="SUPFAM" id="SSF63380">
    <property type="entry name" value="Riboflavin synthase domain-like"/>
    <property type="match status" value="1"/>
</dbReference>
<evidence type="ECO:0000259" key="1">
    <source>
        <dbReference type="PROSITE" id="PS51384"/>
    </source>
</evidence>
<reference evidence="2 3" key="1">
    <citation type="submission" date="2024-09" db="EMBL/GenBank/DDBJ databases">
        <authorList>
            <person name="Sun Q."/>
            <person name="Mori K."/>
        </authorList>
    </citation>
    <scope>NUCLEOTIDE SEQUENCE [LARGE SCALE GENOMIC DNA]</scope>
    <source>
        <strain evidence="2 3">CCM 3426</strain>
    </source>
</reference>
<dbReference type="Pfam" id="PF08021">
    <property type="entry name" value="FAD_binding_9"/>
    <property type="match status" value="1"/>
</dbReference>
<dbReference type="Pfam" id="PF04954">
    <property type="entry name" value="SIP"/>
    <property type="match status" value="1"/>
</dbReference>
<dbReference type="Gene3D" id="3.40.50.80">
    <property type="entry name" value="Nucleotide-binding domain of ferredoxin-NADP reductase (FNR) module"/>
    <property type="match status" value="1"/>
</dbReference>